<evidence type="ECO:0000313" key="2">
    <source>
        <dbReference type="EMBL" id="SFX69640.1"/>
    </source>
</evidence>
<feature type="compositionally biased region" description="Basic and acidic residues" evidence="1">
    <location>
        <begin position="92"/>
        <end position="107"/>
    </location>
</feature>
<evidence type="ECO:0000313" key="3">
    <source>
        <dbReference type="Proteomes" id="UP000181909"/>
    </source>
</evidence>
<feature type="compositionally biased region" description="Low complexity" evidence="1">
    <location>
        <begin position="148"/>
        <end position="158"/>
    </location>
</feature>
<protein>
    <submittedName>
        <fullName evidence="2">Uncharacterized protein</fullName>
    </submittedName>
</protein>
<gene>
    <name evidence="2" type="ORF">SAMN02787144_1005192</name>
</gene>
<reference evidence="2 3" key="1">
    <citation type="submission" date="2016-11" db="EMBL/GenBank/DDBJ databases">
        <authorList>
            <person name="Jaros S."/>
            <person name="Januszkiewicz K."/>
            <person name="Wedrychowicz H."/>
        </authorList>
    </citation>
    <scope>NUCLEOTIDE SEQUENCE [LARGE SCALE GENOMIC DNA]</scope>
    <source>
        <strain evidence="2 3">OK807</strain>
    </source>
</reference>
<accession>A0A1K1Z6E2</accession>
<feature type="region of interest" description="Disordered" evidence="1">
    <location>
        <begin position="79"/>
        <end position="214"/>
    </location>
</feature>
<name>A0A1K1Z6E2_STRAR</name>
<dbReference type="AlphaFoldDB" id="A0A1K1Z6E2"/>
<feature type="region of interest" description="Disordered" evidence="1">
    <location>
        <begin position="1"/>
        <end position="38"/>
    </location>
</feature>
<proteinExistence type="predicted"/>
<sequence>MTPLPGPPPGNVPPGACPTDRGRSGPSARPGTPAHHGTAQAARLLLAALLLAVLTVVGGTPAAAGSALPARPFAGVPPSAAYTPGAHQPTPHTDRTARTGTAHDTRRTRTATATDHHRSGPPTAPRPQPRAGSDQARTAHHLPPPGPDALLPGAPGVHAPHRADRPAPTAPPRATDHSRIALPGVRGPPRTAVHRPPVLPPVPSHRTAVPPLPR</sequence>
<evidence type="ECO:0000256" key="1">
    <source>
        <dbReference type="SAM" id="MobiDB-lite"/>
    </source>
</evidence>
<organism evidence="2 3">
    <name type="scientific">Streptomyces atratus</name>
    <dbReference type="NCBI Taxonomy" id="1893"/>
    <lineage>
        <taxon>Bacteria</taxon>
        <taxon>Bacillati</taxon>
        <taxon>Actinomycetota</taxon>
        <taxon>Actinomycetes</taxon>
        <taxon>Kitasatosporales</taxon>
        <taxon>Streptomycetaceae</taxon>
        <taxon>Streptomyces</taxon>
    </lineage>
</organism>
<dbReference type="EMBL" id="FPJO01000005">
    <property type="protein sequence ID" value="SFX69640.1"/>
    <property type="molecule type" value="Genomic_DNA"/>
</dbReference>
<dbReference type="Proteomes" id="UP000181909">
    <property type="component" value="Unassembled WGS sequence"/>
</dbReference>
<feature type="compositionally biased region" description="Pro residues" evidence="1">
    <location>
        <begin position="1"/>
        <end position="16"/>
    </location>
</feature>
<dbReference type="STRING" id="1893.SAMN02787144_1005192"/>